<name>A0A517NTQ7_9BACT</name>
<dbReference type="EMBL" id="CP036526">
    <property type="protein sequence ID" value="QDT10507.1"/>
    <property type="molecule type" value="Genomic_DNA"/>
</dbReference>
<reference evidence="1 2" key="1">
    <citation type="submission" date="2019-02" db="EMBL/GenBank/DDBJ databases">
        <title>Deep-cultivation of Planctomycetes and their phenomic and genomic characterization uncovers novel biology.</title>
        <authorList>
            <person name="Wiegand S."/>
            <person name="Jogler M."/>
            <person name="Boedeker C."/>
            <person name="Pinto D."/>
            <person name="Vollmers J."/>
            <person name="Rivas-Marin E."/>
            <person name="Kohn T."/>
            <person name="Peeters S.H."/>
            <person name="Heuer A."/>
            <person name="Rast P."/>
            <person name="Oberbeckmann S."/>
            <person name="Bunk B."/>
            <person name="Jeske O."/>
            <person name="Meyerdierks A."/>
            <person name="Storesund J.E."/>
            <person name="Kallscheuer N."/>
            <person name="Luecker S."/>
            <person name="Lage O.M."/>
            <person name="Pohl T."/>
            <person name="Merkel B.J."/>
            <person name="Hornburger P."/>
            <person name="Mueller R.-W."/>
            <person name="Bruemmer F."/>
            <person name="Labrenz M."/>
            <person name="Spormann A.M."/>
            <person name="Op den Camp H."/>
            <person name="Overmann J."/>
            <person name="Amann R."/>
            <person name="Jetten M.S.M."/>
            <person name="Mascher T."/>
            <person name="Medema M.H."/>
            <person name="Devos D.P."/>
            <person name="Kaster A.-K."/>
            <person name="Ovreas L."/>
            <person name="Rohde M."/>
            <person name="Galperin M.Y."/>
            <person name="Jogler C."/>
        </authorList>
    </citation>
    <scope>NUCLEOTIDE SEQUENCE [LARGE SCALE GENOMIC DNA]</scope>
    <source>
        <strain evidence="1 2">K23_9</strain>
    </source>
</reference>
<proteinExistence type="predicted"/>
<accession>A0A517NTQ7</accession>
<protein>
    <submittedName>
        <fullName evidence="1">Uncharacterized protein</fullName>
    </submittedName>
</protein>
<evidence type="ECO:0000313" key="2">
    <source>
        <dbReference type="Proteomes" id="UP000319817"/>
    </source>
</evidence>
<keyword evidence="2" id="KW-1185">Reference proteome</keyword>
<organism evidence="1 2">
    <name type="scientific">Stieleria marina</name>
    <dbReference type="NCBI Taxonomy" id="1930275"/>
    <lineage>
        <taxon>Bacteria</taxon>
        <taxon>Pseudomonadati</taxon>
        <taxon>Planctomycetota</taxon>
        <taxon>Planctomycetia</taxon>
        <taxon>Pirellulales</taxon>
        <taxon>Pirellulaceae</taxon>
        <taxon>Stieleria</taxon>
    </lineage>
</organism>
<dbReference type="Proteomes" id="UP000319817">
    <property type="component" value="Chromosome"/>
</dbReference>
<gene>
    <name evidence="1" type="ORF">K239x_24640</name>
</gene>
<dbReference type="AlphaFoldDB" id="A0A517NTQ7"/>
<sequence length="59" mass="6482">MCWTEDRDGAVFDMEDTRRDLGQHYRYATNRMDVIVGDGLSVLGAVCAVMGCSVDHAGD</sequence>
<evidence type="ECO:0000313" key="1">
    <source>
        <dbReference type="EMBL" id="QDT10507.1"/>
    </source>
</evidence>